<evidence type="ECO:0000313" key="3">
    <source>
        <dbReference type="EMBL" id="VVB12588.1"/>
    </source>
</evidence>
<dbReference type="OrthoDB" id="1071479at2759"/>
<dbReference type="PANTHER" id="PTHR31286">
    <property type="entry name" value="GLYCINE-RICH CELL WALL STRUCTURAL PROTEIN 1.8-LIKE"/>
    <property type="match status" value="1"/>
</dbReference>
<dbReference type="Pfam" id="PF14111">
    <property type="entry name" value="DUF4283"/>
    <property type="match status" value="1"/>
</dbReference>
<dbReference type="Proteomes" id="UP000489600">
    <property type="component" value="Unassembled WGS sequence"/>
</dbReference>
<dbReference type="PANTHER" id="PTHR31286:SF167">
    <property type="entry name" value="OS09G0268800 PROTEIN"/>
    <property type="match status" value="1"/>
</dbReference>
<keyword evidence="4" id="KW-1185">Reference proteome</keyword>
<organism evidence="3 4">
    <name type="scientific">Arabis nemorensis</name>
    <dbReference type="NCBI Taxonomy" id="586526"/>
    <lineage>
        <taxon>Eukaryota</taxon>
        <taxon>Viridiplantae</taxon>
        <taxon>Streptophyta</taxon>
        <taxon>Embryophyta</taxon>
        <taxon>Tracheophyta</taxon>
        <taxon>Spermatophyta</taxon>
        <taxon>Magnoliopsida</taxon>
        <taxon>eudicotyledons</taxon>
        <taxon>Gunneridae</taxon>
        <taxon>Pentapetalae</taxon>
        <taxon>rosids</taxon>
        <taxon>malvids</taxon>
        <taxon>Brassicales</taxon>
        <taxon>Brassicaceae</taxon>
        <taxon>Arabideae</taxon>
        <taxon>Arabis</taxon>
    </lineage>
</organism>
<evidence type="ECO:0000259" key="2">
    <source>
        <dbReference type="Pfam" id="PF14392"/>
    </source>
</evidence>
<dbReference type="InterPro" id="IPR025836">
    <property type="entry name" value="Zn_knuckle_CX2CX4HX4C"/>
</dbReference>
<dbReference type="InterPro" id="IPR025558">
    <property type="entry name" value="DUF4283"/>
</dbReference>
<feature type="domain" description="Zinc knuckle CX2CX4HX4C" evidence="2">
    <location>
        <begin position="151"/>
        <end position="182"/>
    </location>
</feature>
<sequence>MFDNSSSHRLVGKFFTNSTPPSFEETEKSLRQQWNLSGDMIVQKQGDNDTFLFEFRQKNDKVRVLDNLPFNVNGVILVIKDPNSSSMIDFTVATLVVFVVGLPWCLSTKEYLPTLESLIGGNATDITFTDGLFCFFVEVDLKKPLKAGFYIEENQFVEFKYSQLGDFCYKCGMIDHVETSCDRVRVHKERALNATSRTHVYGPWLRDSFSEKCFELVLNKSQNGARECEKSLSYAQFFIELEFNNVFICNPKFESRTKSTHRFRFPCSYLDTETEHTDFTTSKAYKVIRDEIYENTPFSDLAEFFGNRGEIGSLVEQLKLTKKNEFCCDDMWLVLNLQINRTTMLMPADR</sequence>
<dbReference type="EMBL" id="CABITT030000007">
    <property type="protein sequence ID" value="VVB12588.1"/>
    <property type="molecule type" value="Genomic_DNA"/>
</dbReference>
<dbReference type="AlphaFoldDB" id="A0A565CFV0"/>
<dbReference type="InterPro" id="IPR040256">
    <property type="entry name" value="At4g02000-like"/>
</dbReference>
<gene>
    <name evidence="3" type="ORF">ANE_LOCUS23032</name>
</gene>
<comment type="caution">
    <text evidence="3">The sequence shown here is derived from an EMBL/GenBank/DDBJ whole genome shotgun (WGS) entry which is preliminary data.</text>
</comment>
<evidence type="ECO:0000259" key="1">
    <source>
        <dbReference type="Pfam" id="PF14111"/>
    </source>
</evidence>
<proteinExistence type="predicted"/>
<evidence type="ECO:0008006" key="5">
    <source>
        <dbReference type="Google" id="ProtNLM"/>
    </source>
</evidence>
<protein>
    <recommendedName>
        <fullName evidence="5">CCHC-type domain-containing protein</fullName>
    </recommendedName>
</protein>
<evidence type="ECO:0000313" key="4">
    <source>
        <dbReference type="Proteomes" id="UP000489600"/>
    </source>
</evidence>
<feature type="domain" description="DUF4283" evidence="1">
    <location>
        <begin position="9"/>
        <end position="80"/>
    </location>
</feature>
<reference evidence="3" key="1">
    <citation type="submission" date="2019-07" db="EMBL/GenBank/DDBJ databases">
        <authorList>
            <person name="Dittberner H."/>
        </authorList>
    </citation>
    <scope>NUCLEOTIDE SEQUENCE [LARGE SCALE GENOMIC DNA]</scope>
</reference>
<dbReference type="Pfam" id="PF14392">
    <property type="entry name" value="zf-CCHC_4"/>
    <property type="match status" value="1"/>
</dbReference>
<accession>A0A565CFV0</accession>
<name>A0A565CFV0_9BRAS</name>